<reference evidence="1 2" key="1">
    <citation type="submission" date="2018-11" db="EMBL/GenBank/DDBJ databases">
        <title>Sequencing the genomes of 1000 actinobacteria strains.</title>
        <authorList>
            <person name="Klenk H.-P."/>
        </authorList>
    </citation>
    <scope>NUCLEOTIDE SEQUENCE [LARGE SCALE GENOMIC DNA]</scope>
    <source>
        <strain evidence="1 2">DSM 44781</strain>
    </source>
</reference>
<comment type="caution">
    <text evidence="1">The sequence shown here is derived from an EMBL/GenBank/DDBJ whole genome shotgun (WGS) entry which is preliminary data.</text>
</comment>
<accession>A0A3N4R234</accession>
<dbReference type="EMBL" id="RKQG01000004">
    <property type="protein sequence ID" value="RPE27252.1"/>
    <property type="molecule type" value="Genomic_DNA"/>
</dbReference>
<keyword evidence="2" id="KW-1185">Reference proteome</keyword>
<protein>
    <submittedName>
        <fullName evidence="1">Uncharacterized protein</fullName>
    </submittedName>
</protein>
<dbReference type="Pfam" id="PF19730">
    <property type="entry name" value="DUF6221"/>
    <property type="match status" value="1"/>
</dbReference>
<dbReference type="RefSeq" id="WP_162871810.1">
    <property type="nucleotide sequence ID" value="NZ_RKQG01000004.1"/>
</dbReference>
<proteinExistence type="predicted"/>
<name>A0A3N4R234_9ACTN</name>
<dbReference type="AlphaFoldDB" id="A0A3N4R234"/>
<sequence length="139" mass="15578">MAQLQELHDFLVRCIVEELKIAHSVEENIDGEWPAEWYQGGGSFPTYILASATGPDFDAGTPARAAFVVRNDPAHVLKYLDYLRWTVKQHEPVLTAAEQDGETVAMEVCPTDGEECEPLLQMASIFADRPGFKKDWQLP</sequence>
<evidence type="ECO:0000313" key="1">
    <source>
        <dbReference type="EMBL" id="RPE27252.1"/>
    </source>
</evidence>
<dbReference type="InterPro" id="IPR046193">
    <property type="entry name" value="DUF6221"/>
</dbReference>
<dbReference type="Proteomes" id="UP000266906">
    <property type="component" value="Unassembled WGS sequence"/>
</dbReference>
<organism evidence="1 2">
    <name type="scientific">Kitasatospora cineracea</name>
    <dbReference type="NCBI Taxonomy" id="88074"/>
    <lineage>
        <taxon>Bacteria</taxon>
        <taxon>Bacillati</taxon>
        <taxon>Actinomycetota</taxon>
        <taxon>Actinomycetes</taxon>
        <taxon>Kitasatosporales</taxon>
        <taxon>Streptomycetaceae</taxon>
        <taxon>Kitasatospora</taxon>
    </lineage>
</organism>
<evidence type="ECO:0000313" key="2">
    <source>
        <dbReference type="Proteomes" id="UP000266906"/>
    </source>
</evidence>
<gene>
    <name evidence="1" type="ORF">EDD38_7397</name>
</gene>